<dbReference type="EMBL" id="PGGN01000006">
    <property type="protein sequence ID" value="PSH55035.1"/>
    <property type="molecule type" value="Genomic_DNA"/>
</dbReference>
<protein>
    <submittedName>
        <fullName evidence="2">Uncharacterized protein</fullName>
    </submittedName>
</protein>
<evidence type="ECO:0000256" key="1">
    <source>
        <dbReference type="SAM" id="MobiDB-lite"/>
    </source>
</evidence>
<reference evidence="3" key="1">
    <citation type="submission" date="2017-11" db="EMBL/GenBank/DDBJ databases">
        <authorList>
            <person name="Kuznetsova I."/>
            <person name="Sazanova A."/>
            <person name="Chirak E."/>
            <person name="Safronova V."/>
            <person name="Willems A."/>
        </authorList>
    </citation>
    <scope>NUCLEOTIDE SEQUENCE [LARGE SCALE GENOMIC DNA]</scope>
    <source>
        <strain evidence="3">PEPV15</strain>
    </source>
</reference>
<proteinExistence type="predicted"/>
<gene>
    <name evidence="2" type="ORF">CU100_23315</name>
</gene>
<accession>A0A2P7ALE9</accession>
<sequence length="75" mass="7936">MELFLCRISYQELLKRAAFHYPLRASLCLERKGGNAGVLSSPKTGEGGPKAGGEGENPDRTGTIIALSIDVSLCA</sequence>
<comment type="caution">
    <text evidence="2">The sequence shown here is derived from an EMBL/GenBank/DDBJ whole genome shotgun (WGS) entry which is preliminary data.</text>
</comment>
<evidence type="ECO:0000313" key="3">
    <source>
        <dbReference type="Proteomes" id="UP000241158"/>
    </source>
</evidence>
<dbReference type="AlphaFoldDB" id="A0A2P7ALE9"/>
<name>A0A2P7ALE9_9HYPH</name>
<keyword evidence="3" id="KW-1185">Reference proteome</keyword>
<feature type="compositionally biased region" description="Gly residues" evidence="1">
    <location>
        <begin position="45"/>
        <end position="55"/>
    </location>
</feature>
<organism evidence="2 3">
    <name type="scientific">Phyllobacterium endophyticum</name>
    <dbReference type="NCBI Taxonomy" id="1149773"/>
    <lineage>
        <taxon>Bacteria</taxon>
        <taxon>Pseudomonadati</taxon>
        <taxon>Pseudomonadota</taxon>
        <taxon>Alphaproteobacteria</taxon>
        <taxon>Hyphomicrobiales</taxon>
        <taxon>Phyllobacteriaceae</taxon>
        <taxon>Phyllobacterium</taxon>
    </lineage>
</organism>
<feature type="region of interest" description="Disordered" evidence="1">
    <location>
        <begin position="33"/>
        <end position="61"/>
    </location>
</feature>
<evidence type="ECO:0000313" key="2">
    <source>
        <dbReference type="EMBL" id="PSH55035.1"/>
    </source>
</evidence>
<dbReference type="Proteomes" id="UP000241158">
    <property type="component" value="Unassembled WGS sequence"/>
</dbReference>